<dbReference type="RefSeq" id="WP_152765021.1">
    <property type="nucleotide sequence ID" value="NZ_WHLY01000002.1"/>
</dbReference>
<dbReference type="GO" id="GO:0019856">
    <property type="term" value="P:pyrimidine nucleobase biosynthetic process"/>
    <property type="evidence" value="ECO:0007669"/>
    <property type="project" value="TreeGrafter"/>
</dbReference>
<dbReference type="PANTHER" id="PTHR19278:SF9">
    <property type="entry name" value="URIDINE 5'-MONOPHOSPHATE SYNTHASE"/>
    <property type="match status" value="1"/>
</dbReference>
<dbReference type="InterPro" id="IPR004467">
    <property type="entry name" value="Or_phspho_trans_dom"/>
</dbReference>
<comment type="subunit">
    <text evidence="6">Homodimer.</text>
</comment>
<dbReference type="NCBIfam" id="TIGR00336">
    <property type="entry name" value="pyrE"/>
    <property type="match status" value="1"/>
</dbReference>
<comment type="catalytic activity">
    <reaction evidence="6">
        <text>orotidine 5'-phosphate + diphosphate = orotate + 5-phospho-alpha-D-ribose 1-diphosphate</text>
        <dbReference type="Rhea" id="RHEA:10380"/>
        <dbReference type="ChEBI" id="CHEBI:30839"/>
        <dbReference type="ChEBI" id="CHEBI:33019"/>
        <dbReference type="ChEBI" id="CHEBI:57538"/>
        <dbReference type="ChEBI" id="CHEBI:58017"/>
        <dbReference type="EC" id="2.4.2.10"/>
    </reaction>
</comment>
<dbReference type="CDD" id="cd06223">
    <property type="entry name" value="PRTases_typeI"/>
    <property type="match status" value="1"/>
</dbReference>
<evidence type="ECO:0000256" key="3">
    <source>
        <dbReference type="ARBA" id="ARBA00022676"/>
    </source>
</evidence>
<keyword evidence="4 6" id="KW-0808">Transferase</keyword>
<comment type="similarity">
    <text evidence="6">Belongs to the purine/pyrimidine phosphoribosyltransferase family. PyrE subfamily.</text>
</comment>
<reference evidence="8 9" key="1">
    <citation type="submission" date="2019-10" db="EMBL/GenBank/DDBJ databases">
        <title>Draft Genome Sequence of Cytophagaceae sp. SJW1-29.</title>
        <authorList>
            <person name="Choi A."/>
        </authorList>
    </citation>
    <scope>NUCLEOTIDE SEQUENCE [LARGE SCALE GENOMIC DNA]</scope>
    <source>
        <strain evidence="8 9">SJW1-29</strain>
    </source>
</reference>
<evidence type="ECO:0000256" key="4">
    <source>
        <dbReference type="ARBA" id="ARBA00022679"/>
    </source>
</evidence>
<keyword evidence="6" id="KW-0460">Magnesium</keyword>
<dbReference type="PANTHER" id="PTHR19278">
    <property type="entry name" value="OROTATE PHOSPHORIBOSYLTRANSFERASE"/>
    <property type="match status" value="1"/>
</dbReference>
<comment type="caution">
    <text evidence="8">The sequence shown here is derived from an EMBL/GenBank/DDBJ whole genome shotgun (WGS) entry which is preliminary data.</text>
</comment>
<comment type="pathway">
    <text evidence="1 6">Pyrimidine metabolism; UMP biosynthesis via de novo pathway; UMP from orotate: step 1/2.</text>
</comment>
<dbReference type="GO" id="GO:0044205">
    <property type="term" value="P:'de novo' UMP biosynthetic process"/>
    <property type="evidence" value="ECO:0007669"/>
    <property type="project" value="UniProtKB-UniRule"/>
</dbReference>
<dbReference type="GO" id="GO:0004588">
    <property type="term" value="F:orotate phosphoribosyltransferase activity"/>
    <property type="evidence" value="ECO:0007669"/>
    <property type="project" value="UniProtKB-UniRule"/>
</dbReference>
<dbReference type="UniPathway" id="UPA00070">
    <property type="reaction ID" value="UER00119"/>
</dbReference>
<dbReference type="AlphaFoldDB" id="A0A7C9BJM3"/>
<name>A0A7C9BJM3_9BACT</name>
<feature type="binding site" evidence="6">
    <location>
        <position position="132"/>
    </location>
    <ligand>
        <name>orotate</name>
        <dbReference type="ChEBI" id="CHEBI:30839"/>
    </ligand>
</feature>
<feature type="binding site" description="in other chain" evidence="6">
    <location>
        <begin position="128"/>
        <end position="136"/>
    </location>
    <ligand>
        <name>5-phospho-alpha-D-ribose 1-diphosphate</name>
        <dbReference type="ChEBI" id="CHEBI:58017"/>
        <note>ligand shared between dimeric partners</note>
    </ligand>
</feature>
<keyword evidence="3 6" id="KW-0328">Glycosyltransferase</keyword>
<evidence type="ECO:0000256" key="6">
    <source>
        <dbReference type="HAMAP-Rule" id="MF_01208"/>
    </source>
</evidence>
<dbReference type="HAMAP" id="MF_01208">
    <property type="entry name" value="PyrE"/>
    <property type="match status" value="1"/>
</dbReference>
<keyword evidence="9" id="KW-1185">Reference proteome</keyword>
<dbReference type="InterPro" id="IPR023031">
    <property type="entry name" value="OPRT"/>
</dbReference>
<accession>A0A7C9BJM3</accession>
<dbReference type="InterPro" id="IPR029057">
    <property type="entry name" value="PRTase-like"/>
</dbReference>
<organism evidence="8 9">
    <name type="scientific">Salmonirosea aquatica</name>
    <dbReference type="NCBI Taxonomy" id="2654236"/>
    <lineage>
        <taxon>Bacteria</taxon>
        <taxon>Pseudomonadati</taxon>
        <taxon>Bacteroidota</taxon>
        <taxon>Cytophagia</taxon>
        <taxon>Cytophagales</taxon>
        <taxon>Spirosomataceae</taxon>
        <taxon>Salmonirosea</taxon>
    </lineage>
</organism>
<dbReference type="Gene3D" id="3.40.50.2020">
    <property type="match status" value="1"/>
</dbReference>
<evidence type="ECO:0000259" key="7">
    <source>
        <dbReference type="Pfam" id="PF00156"/>
    </source>
</evidence>
<protein>
    <recommendedName>
        <fullName evidence="2 6">Orotate phosphoribosyltransferase</fullName>
        <shortName evidence="6">OPRT</shortName>
        <shortName evidence="6">OPRTase</shortName>
        <ecNumber evidence="2 6">2.4.2.10</ecNumber>
    </recommendedName>
</protein>
<sequence length="215" mass="23437">MHYSSPETTARRVATLLLEAKAIKLSPQKPFQWSSGWLSPIYCDNRIALSYPTARTFIKNELAQLVREHFASAEAIAGVATAGIAQGALVADLLELPFAYVRPEPKKHGMGNQIEGRLESGQKVVLVEDLISTGGSSLKVAEALRSANIDVVGMVAIFSYGFEVADTNFAEKQVELATLSNYSYLIEEALGQGQIGPHEVATLTDWRKSPETWGR</sequence>
<evidence type="ECO:0000313" key="9">
    <source>
        <dbReference type="Proteomes" id="UP000479293"/>
    </source>
</evidence>
<dbReference type="Pfam" id="PF00156">
    <property type="entry name" value="Pribosyltran"/>
    <property type="match status" value="1"/>
</dbReference>
<comment type="function">
    <text evidence="6">Catalyzes the transfer of a ribosyl phosphate group from 5-phosphoribose 1-diphosphate to orotate, leading to the formation of orotidine monophosphate (OMP).</text>
</comment>
<dbReference type="SUPFAM" id="SSF53271">
    <property type="entry name" value="PRTase-like"/>
    <property type="match status" value="1"/>
</dbReference>
<evidence type="ECO:0000256" key="5">
    <source>
        <dbReference type="ARBA" id="ARBA00022975"/>
    </source>
</evidence>
<evidence type="ECO:0000313" key="8">
    <source>
        <dbReference type="EMBL" id="MPR36801.1"/>
    </source>
</evidence>
<dbReference type="EMBL" id="WHLY01000002">
    <property type="protein sequence ID" value="MPR36801.1"/>
    <property type="molecule type" value="Genomic_DNA"/>
</dbReference>
<feature type="binding site" evidence="6">
    <location>
        <position position="102"/>
    </location>
    <ligand>
        <name>5-phospho-alpha-D-ribose 1-diphosphate</name>
        <dbReference type="ChEBI" id="CHEBI:58017"/>
        <note>ligand shared between dimeric partners</note>
    </ligand>
</feature>
<feature type="domain" description="Phosphoribosyltransferase" evidence="7">
    <location>
        <begin position="63"/>
        <end position="158"/>
    </location>
</feature>
<dbReference type="GO" id="GO:0000287">
    <property type="term" value="F:magnesium ion binding"/>
    <property type="evidence" value="ECO:0007669"/>
    <property type="project" value="UniProtKB-UniRule"/>
</dbReference>
<feature type="binding site" evidence="6">
    <location>
        <position position="108"/>
    </location>
    <ligand>
        <name>5-phospho-alpha-D-ribose 1-diphosphate</name>
        <dbReference type="ChEBI" id="CHEBI:58017"/>
        <note>ligand shared between dimeric partners</note>
    </ligand>
</feature>
<evidence type="ECO:0000256" key="1">
    <source>
        <dbReference type="ARBA" id="ARBA00004889"/>
    </source>
</evidence>
<evidence type="ECO:0000256" key="2">
    <source>
        <dbReference type="ARBA" id="ARBA00011971"/>
    </source>
</evidence>
<dbReference type="InterPro" id="IPR000836">
    <property type="entry name" value="PRTase_dom"/>
</dbReference>
<gene>
    <name evidence="6" type="primary">pyrE</name>
    <name evidence="8" type="ORF">GBK04_26595</name>
</gene>
<keyword evidence="5 6" id="KW-0665">Pyrimidine biosynthesis</keyword>
<dbReference type="Proteomes" id="UP000479293">
    <property type="component" value="Unassembled WGS sequence"/>
</dbReference>
<feature type="binding site" evidence="6">
    <location>
        <position position="106"/>
    </location>
    <ligand>
        <name>5-phospho-alpha-D-ribose 1-diphosphate</name>
        <dbReference type="ChEBI" id="CHEBI:58017"/>
        <note>ligand shared between dimeric partners</note>
    </ligand>
</feature>
<proteinExistence type="inferred from homology"/>
<comment type="cofactor">
    <cofactor evidence="6">
        <name>Mg(2+)</name>
        <dbReference type="ChEBI" id="CHEBI:18420"/>
    </cofactor>
</comment>
<comment type="caution">
    <text evidence="6">Lacks conserved residue(s) required for the propagation of feature annotation.</text>
</comment>
<dbReference type="EC" id="2.4.2.10" evidence="2 6"/>